<evidence type="ECO:0000313" key="2">
    <source>
        <dbReference type="EMBL" id="SHE39113.1"/>
    </source>
</evidence>
<keyword evidence="3" id="KW-1185">Reference proteome</keyword>
<dbReference type="Proteomes" id="UP000184048">
    <property type="component" value="Unassembled WGS sequence"/>
</dbReference>
<dbReference type="RefSeq" id="WP_139256305.1">
    <property type="nucleotide sequence ID" value="NZ_FQUU01000001.1"/>
</dbReference>
<feature type="compositionally biased region" description="Basic and acidic residues" evidence="1">
    <location>
        <begin position="19"/>
        <end position="34"/>
    </location>
</feature>
<accession>A0A1M4T3S0</accession>
<sequence>MEDKNIRRENQPGQQQTDLEGRDQESRQQEHSGEDVNVSNPQQGTEWSNYRTRELSSNENNSSSETLNDE</sequence>
<name>A0A1M4T3S0_9BACT</name>
<gene>
    <name evidence="2" type="ORF">SAMN02745131_00335</name>
</gene>
<feature type="compositionally biased region" description="Low complexity" evidence="1">
    <location>
        <begin position="57"/>
        <end position="70"/>
    </location>
</feature>
<dbReference type="STRING" id="1121884.SAMN02745131_00335"/>
<feature type="compositionally biased region" description="Basic and acidic residues" evidence="1">
    <location>
        <begin position="1"/>
        <end position="10"/>
    </location>
</feature>
<dbReference type="AlphaFoldDB" id="A0A1M4T3S0"/>
<feature type="region of interest" description="Disordered" evidence="1">
    <location>
        <begin position="1"/>
        <end position="70"/>
    </location>
</feature>
<reference evidence="2 3" key="1">
    <citation type="submission" date="2016-11" db="EMBL/GenBank/DDBJ databases">
        <authorList>
            <person name="Jaros S."/>
            <person name="Januszkiewicz K."/>
            <person name="Wedrychowicz H."/>
        </authorList>
    </citation>
    <scope>NUCLEOTIDE SEQUENCE [LARGE SCALE GENOMIC DNA]</scope>
    <source>
        <strain evidence="2 3">DSM 18119</strain>
    </source>
</reference>
<feature type="compositionally biased region" description="Polar residues" evidence="1">
    <location>
        <begin position="37"/>
        <end position="50"/>
    </location>
</feature>
<evidence type="ECO:0000313" key="3">
    <source>
        <dbReference type="Proteomes" id="UP000184048"/>
    </source>
</evidence>
<evidence type="ECO:0000256" key="1">
    <source>
        <dbReference type="SAM" id="MobiDB-lite"/>
    </source>
</evidence>
<proteinExistence type="predicted"/>
<protein>
    <submittedName>
        <fullName evidence="2">Uncharacterized protein</fullName>
    </submittedName>
</protein>
<dbReference type="EMBL" id="FQUU01000001">
    <property type="protein sequence ID" value="SHE39113.1"/>
    <property type="molecule type" value="Genomic_DNA"/>
</dbReference>
<organism evidence="2 3">
    <name type="scientific">Flavisolibacter ginsengisoli DSM 18119</name>
    <dbReference type="NCBI Taxonomy" id="1121884"/>
    <lineage>
        <taxon>Bacteria</taxon>
        <taxon>Pseudomonadati</taxon>
        <taxon>Bacteroidota</taxon>
        <taxon>Chitinophagia</taxon>
        <taxon>Chitinophagales</taxon>
        <taxon>Chitinophagaceae</taxon>
        <taxon>Flavisolibacter</taxon>
    </lineage>
</organism>